<dbReference type="EMBL" id="CP139487">
    <property type="protein sequence ID" value="WPU63602.1"/>
    <property type="molecule type" value="Genomic_DNA"/>
</dbReference>
<evidence type="ECO:0000256" key="2">
    <source>
        <dbReference type="ARBA" id="ARBA00023054"/>
    </source>
</evidence>
<dbReference type="KEGG" id="psti:SOO65_12970"/>
<organism evidence="5 6">
    <name type="scientific">Peredibacter starrii</name>
    <dbReference type="NCBI Taxonomy" id="28202"/>
    <lineage>
        <taxon>Bacteria</taxon>
        <taxon>Pseudomonadati</taxon>
        <taxon>Bdellovibrionota</taxon>
        <taxon>Bacteriovoracia</taxon>
        <taxon>Bacteriovoracales</taxon>
        <taxon>Bacteriovoracaceae</taxon>
        <taxon>Peredibacter</taxon>
    </lineage>
</organism>
<dbReference type="Proteomes" id="UP001324634">
    <property type="component" value="Chromosome"/>
</dbReference>
<dbReference type="InterPro" id="IPR050465">
    <property type="entry name" value="UPF0194_transport"/>
</dbReference>
<proteinExistence type="predicted"/>
<evidence type="ECO:0000259" key="4">
    <source>
        <dbReference type="Pfam" id="PF25990"/>
    </source>
</evidence>
<dbReference type="PANTHER" id="PTHR32347">
    <property type="entry name" value="EFFLUX SYSTEM COMPONENT YKNX-RELATED"/>
    <property type="match status" value="1"/>
</dbReference>
<feature type="domain" description="YknX-like beta-barrel" evidence="4">
    <location>
        <begin position="153"/>
        <end position="228"/>
    </location>
</feature>
<dbReference type="RefSeq" id="WP_321390605.1">
    <property type="nucleotide sequence ID" value="NZ_CP139487.1"/>
</dbReference>
<dbReference type="Pfam" id="PF25973">
    <property type="entry name" value="BSH_CzcB"/>
    <property type="match status" value="1"/>
</dbReference>
<feature type="domain" description="CzcB-like barrel-sandwich hybrid" evidence="3">
    <location>
        <begin position="60"/>
        <end position="151"/>
    </location>
</feature>
<dbReference type="SUPFAM" id="SSF111369">
    <property type="entry name" value="HlyD-like secretion proteins"/>
    <property type="match status" value="1"/>
</dbReference>
<evidence type="ECO:0000313" key="5">
    <source>
        <dbReference type="EMBL" id="WPU63602.1"/>
    </source>
</evidence>
<evidence type="ECO:0000313" key="6">
    <source>
        <dbReference type="Proteomes" id="UP001324634"/>
    </source>
</evidence>
<dbReference type="InterPro" id="IPR058636">
    <property type="entry name" value="Beta-barrel_YknX"/>
</dbReference>
<dbReference type="Gene3D" id="2.40.30.170">
    <property type="match status" value="1"/>
</dbReference>
<dbReference type="Gene3D" id="2.40.50.100">
    <property type="match status" value="1"/>
</dbReference>
<evidence type="ECO:0000256" key="1">
    <source>
        <dbReference type="ARBA" id="ARBA00004196"/>
    </source>
</evidence>
<reference evidence="5 6" key="1">
    <citation type="submission" date="2023-11" db="EMBL/GenBank/DDBJ databases">
        <title>Peredibacter starrii A3.12.</title>
        <authorList>
            <person name="Mitchell R.J."/>
        </authorList>
    </citation>
    <scope>NUCLEOTIDE SEQUENCE [LARGE SCALE GENOMIC DNA]</scope>
    <source>
        <strain evidence="5 6">A3.12</strain>
    </source>
</reference>
<sequence>MNKKLIALLVVIVALAAGGVFYFSRKTGEEYVFTPVQIKKGDLKVTVDATATVSPQNRLEIKSPVAGRIEEILVKEGDVLKRGDILAWTSSTERAALLDSVRTKGDKEFKRWQDLYKPTPVIAPINGTLILRSMETGQSFTSTDVIFTMADRLTVKTQVDETDIAQVKNGQRALITLDAYPQNPVKGKVVHVAYDSTVTNNVTTYVVDVLPDEVPEFMRSGMTANVNIVVQDKKDVLIVPLAAVTSNDEGKFVEVKQGEKITSIPIELGLDNGRMAEVVKGPIEGETIVIRSLALKGKQQAKNPFMPQGPRGGRGKR</sequence>
<dbReference type="AlphaFoldDB" id="A0AAX4HK76"/>
<dbReference type="Pfam" id="PF25990">
    <property type="entry name" value="Beta-barrel_YknX"/>
    <property type="match status" value="1"/>
</dbReference>
<dbReference type="InterPro" id="IPR058647">
    <property type="entry name" value="BSH_CzcB-like"/>
</dbReference>
<dbReference type="Gene3D" id="2.40.420.20">
    <property type="match status" value="1"/>
</dbReference>
<keyword evidence="2" id="KW-0175">Coiled coil</keyword>
<name>A0AAX4HK76_9BACT</name>
<comment type="subcellular location">
    <subcellularLocation>
        <location evidence="1">Cell envelope</location>
    </subcellularLocation>
</comment>
<keyword evidence="6" id="KW-1185">Reference proteome</keyword>
<gene>
    <name evidence="5" type="ORF">SOO65_12970</name>
</gene>
<dbReference type="GO" id="GO:0030313">
    <property type="term" value="C:cell envelope"/>
    <property type="evidence" value="ECO:0007669"/>
    <property type="project" value="UniProtKB-SubCell"/>
</dbReference>
<protein>
    <submittedName>
        <fullName evidence="5">HlyD family efflux transporter periplasmic adaptor subunit</fullName>
    </submittedName>
</protein>
<evidence type="ECO:0000259" key="3">
    <source>
        <dbReference type="Pfam" id="PF25973"/>
    </source>
</evidence>
<dbReference type="PANTHER" id="PTHR32347:SF14">
    <property type="entry name" value="EFFLUX SYSTEM COMPONENT YKNX-RELATED"/>
    <property type="match status" value="1"/>
</dbReference>
<accession>A0AAX4HK76</accession>